<protein>
    <submittedName>
        <fullName evidence="2">Uncharacterized protein</fullName>
    </submittedName>
</protein>
<proteinExistence type="predicted"/>
<reference evidence="2" key="1">
    <citation type="submission" date="2023-03" db="UniProtKB">
        <authorList>
            <consortium name="EnsemblPlants"/>
        </authorList>
    </citation>
    <scope>IDENTIFICATION</scope>
</reference>
<feature type="region of interest" description="Disordered" evidence="1">
    <location>
        <begin position="1"/>
        <end position="49"/>
    </location>
</feature>
<organism evidence="2">
    <name type="scientific">Cucumis melo</name>
    <name type="common">Muskmelon</name>
    <dbReference type="NCBI Taxonomy" id="3656"/>
    <lineage>
        <taxon>Eukaryota</taxon>
        <taxon>Viridiplantae</taxon>
        <taxon>Streptophyta</taxon>
        <taxon>Embryophyta</taxon>
        <taxon>Tracheophyta</taxon>
        <taxon>Spermatophyta</taxon>
        <taxon>Magnoliopsida</taxon>
        <taxon>eudicotyledons</taxon>
        <taxon>Gunneridae</taxon>
        <taxon>Pentapetalae</taxon>
        <taxon>rosids</taxon>
        <taxon>fabids</taxon>
        <taxon>Cucurbitales</taxon>
        <taxon>Cucurbitaceae</taxon>
        <taxon>Benincaseae</taxon>
        <taxon>Cucumis</taxon>
    </lineage>
</organism>
<name>A0A9I9E5Y4_CUCME</name>
<feature type="compositionally biased region" description="Basic and acidic residues" evidence="1">
    <location>
        <begin position="1"/>
        <end position="10"/>
    </location>
</feature>
<evidence type="ECO:0000313" key="2">
    <source>
        <dbReference type="EnsemblPlants" id="MELO3C029175.2.1"/>
    </source>
</evidence>
<feature type="compositionally biased region" description="Basic and acidic residues" evidence="1">
    <location>
        <begin position="32"/>
        <end position="42"/>
    </location>
</feature>
<dbReference type="Gramene" id="MELO3C029175.2.1">
    <property type="protein sequence ID" value="MELO3C029175.2.1"/>
    <property type="gene ID" value="MELO3C029175.2"/>
</dbReference>
<dbReference type="AlphaFoldDB" id="A0A9I9E5Y4"/>
<sequence>MDSLQKMDPEDLKDDSSDEDYFRSSAPSNDSSKNEPDIDELKTSTGLRRSHTLSSTSLIEVSTVSGGLMLMDMAGSENIKQAGQIGFEAKKMTVVEELVDHEIDQNDSYLLCDEMLFACCVI</sequence>
<evidence type="ECO:0000256" key="1">
    <source>
        <dbReference type="SAM" id="MobiDB-lite"/>
    </source>
</evidence>
<accession>A0A9I9E5Y4</accession>
<dbReference type="EnsemblPlants" id="MELO3C029175.2.1">
    <property type="protein sequence ID" value="MELO3C029175.2.1"/>
    <property type="gene ID" value="MELO3C029175.2"/>
</dbReference>